<evidence type="ECO:0000313" key="1">
    <source>
        <dbReference type="EMBL" id="KAI4326247.1"/>
    </source>
</evidence>
<dbReference type="Proteomes" id="UP001057402">
    <property type="component" value="Chromosome 9"/>
</dbReference>
<comment type="caution">
    <text evidence="1">The sequence shown here is derived from an EMBL/GenBank/DDBJ whole genome shotgun (WGS) entry which is preliminary data.</text>
</comment>
<organism evidence="1 2">
    <name type="scientific">Melastoma candidum</name>
    <dbReference type="NCBI Taxonomy" id="119954"/>
    <lineage>
        <taxon>Eukaryota</taxon>
        <taxon>Viridiplantae</taxon>
        <taxon>Streptophyta</taxon>
        <taxon>Embryophyta</taxon>
        <taxon>Tracheophyta</taxon>
        <taxon>Spermatophyta</taxon>
        <taxon>Magnoliopsida</taxon>
        <taxon>eudicotyledons</taxon>
        <taxon>Gunneridae</taxon>
        <taxon>Pentapetalae</taxon>
        <taxon>rosids</taxon>
        <taxon>malvids</taxon>
        <taxon>Myrtales</taxon>
        <taxon>Melastomataceae</taxon>
        <taxon>Melastomatoideae</taxon>
        <taxon>Melastomateae</taxon>
        <taxon>Melastoma</taxon>
    </lineage>
</organism>
<proteinExistence type="predicted"/>
<protein>
    <submittedName>
        <fullName evidence="1">Uncharacterized protein</fullName>
    </submittedName>
</protein>
<sequence length="76" mass="8842">MACSMTYETISYSVPHRRLRNVGVVGYGTGEEQHHEEQGRASQVTSSEVDWEGMRRDYGMVLLGFDDRRRTRMEQD</sequence>
<reference evidence="2" key="1">
    <citation type="journal article" date="2023" name="Front. Plant Sci.">
        <title>Chromosomal-level genome assembly of Melastoma candidum provides insights into trichome evolution.</title>
        <authorList>
            <person name="Zhong Y."/>
            <person name="Wu W."/>
            <person name="Sun C."/>
            <person name="Zou P."/>
            <person name="Liu Y."/>
            <person name="Dai S."/>
            <person name="Zhou R."/>
        </authorList>
    </citation>
    <scope>NUCLEOTIDE SEQUENCE [LARGE SCALE GENOMIC DNA]</scope>
</reference>
<keyword evidence="2" id="KW-1185">Reference proteome</keyword>
<gene>
    <name evidence="1" type="ORF">MLD38_031579</name>
</gene>
<evidence type="ECO:0000313" key="2">
    <source>
        <dbReference type="Proteomes" id="UP001057402"/>
    </source>
</evidence>
<name>A0ACB9MPH9_9MYRT</name>
<dbReference type="EMBL" id="CM042888">
    <property type="protein sequence ID" value="KAI4326247.1"/>
    <property type="molecule type" value="Genomic_DNA"/>
</dbReference>
<accession>A0ACB9MPH9</accession>